<dbReference type="Gene3D" id="3.30.70.270">
    <property type="match status" value="1"/>
</dbReference>
<dbReference type="Pfam" id="PF00990">
    <property type="entry name" value="GGDEF"/>
    <property type="match status" value="1"/>
</dbReference>
<dbReference type="InterPro" id="IPR029016">
    <property type="entry name" value="GAF-like_dom_sf"/>
</dbReference>
<accession>A0AAU7FDQ7</accession>
<dbReference type="PANTHER" id="PTHR46663">
    <property type="entry name" value="DIGUANYLATE CYCLASE DGCT-RELATED"/>
    <property type="match status" value="1"/>
</dbReference>
<dbReference type="Gene3D" id="3.30.450.20">
    <property type="entry name" value="PAS domain"/>
    <property type="match status" value="1"/>
</dbReference>
<dbReference type="AlphaFoldDB" id="A0AAU7FDQ7"/>
<dbReference type="SMART" id="SM00065">
    <property type="entry name" value="GAF"/>
    <property type="match status" value="1"/>
</dbReference>
<dbReference type="EMBL" id="CP157355">
    <property type="protein sequence ID" value="XBM01653.1"/>
    <property type="molecule type" value="Genomic_DNA"/>
</dbReference>
<dbReference type="InterPro" id="IPR000160">
    <property type="entry name" value="GGDEF_dom"/>
</dbReference>
<dbReference type="CDD" id="cd01949">
    <property type="entry name" value="GGDEF"/>
    <property type="match status" value="1"/>
</dbReference>
<keyword evidence="3" id="KW-0548">Nucleotidyltransferase</keyword>
<name>A0AAU7FDQ7_9NEIS</name>
<dbReference type="Gene3D" id="3.30.450.40">
    <property type="match status" value="1"/>
</dbReference>
<dbReference type="InterPro" id="IPR052163">
    <property type="entry name" value="DGC-Regulatory_Protein"/>
</dbReference>
<reference evidence="3" key="1">
    <citation type="submission" date="2024-05" db="EMBL/GenBank/DDBJ databases">
        <authorList>
            <person name="Yang L."/>
            <person name="Pan L."/>
        </authorList>
    </citation>
    <scope>NUCLEOTIDE SEQUENCE</scope>
    <source>
        <strain evidence="3">FCG-7</strain>
    </source>
</reference>
<dbReference type="InterPro" id="IPR035965">
    <property type="entry name" value="PAS-like_dom_sf"/>
</dbReference>
<evidence type="ECO:0000259" key="1">
    <source>
        <dbReference type="PROSITE" id="PS50112"/>
    </source>
</evidence>
<dbReference type="PROSITE" id="PS50887">
    <property type="entry name" value="GGDEF"/>
    <property type="match status" value="1"/>
</dbReference>
<sequence length="458" mass="50316">MKMEVKHYSLLASILNQLLDAICVVDEHGRVIYVSAGCERVFGYTQAEMIGREMISLVAPEDRERTLAEAGNVMSGRPWVGFENRYIHKNGHLVDIMWSAMWSETERVRIAVARDVTVRKRAQSMQAAMYAIAQLVIEADDLPALYRQTHQIIGQLLPATAFTVAIRPGQDARLVFPYPQALANQHAAAMGLSAMFDQILASGEPLLLNDAAQLSCAIPHTDGRRLTSWLGVPLNAGRGAFGVLALGSYEGSVSYEAPDLELLQFVSGQIASAIEYKTLQEQLKRMALYDDLTQLPNRVLLAERIGHAIARAEREHHPFSLLFMDLNGFKAINDCYGHAAGDGLLQEVARRLCAGVRQMDMVARLSGDEFVILLDNANATIAQAVADKLVAQINAPVQVGSHTIRVAASVGLSCYPADGLTEQQLLSCADLRMYTAKRLMKQSNADEALEAQRFSQHN</sequence>
<feature type="domain" description="PAS" evidence="1">
    <location>
        <begin position="7"/>
        <end position="77"/>
    </location>
</feature>
<dbReference type="GO" id="GO:0052621">
    <property type="term" value="F:diguanylate cyclase activity"/>
    <property type="evidence" value="ECO:0007669"/>
    <property type="project" value="UniProtKB-EC"/>
</dbReference>
<dbReference type="InterPro" id="IPR003018">
    <property type="entry name" value="GAF"/>
</dbReference>
<organism evidence="3">
    <name type="scientific">Chitinibacter mangrovi</name>
    <dbReference type="NCBI Taxonomy" id="3153927"/>
    <lineage>
        <taxon>Bacteria</taxon>
        <taxon>Pseudomonadati</taxon>
        <taxon>Pseudomonadota</taxon>
        <taxon>Betaproteobacteria</taxon>
        <taxon>Neisseriales</taxon>
        <taxon>Chitinibacteraceae</taxon>
        <taxon>Chitinibacter</taxon>
    </lineage>
</organism>
<dbReference type="PANTHER" id="PTHR46663:SF3">
    <property type="entry name" value="SLL0267 PROTEIN"/>
    <property type="match status" value="1"/>
</dbReference>
<protein>
    <submittedName>
        <fullName evidence="3">Diguanylate cyclase</fullName>
        <ecNumber evidence="3">2.7.7.65</ecNumber>
    </submittedName>
</protein>
<dbReference type="RefSeq" id="WP_348945929.1">
    <property type="nucleotide sequence ID" value="NZ_CP157355.1"/>
</dbReference>
<dbReference type="SMART" id="SM00267">
    <property type="entry name" value="GGDEF"/>
    <property type="match status" value="1"/>
</dbReference>
<dbReference type="SMART" id="SM00091">
    <property type="entry name" value="PAS"/>
    <property type="match status" value="1"/>
</dbReference>
<proteinExistence type="predicted"/>
<dbReference type="NCBIfam" id="TIGR00254">
    <property type="entry name" value="GGDEF"/>
    <property type="match status" value="1"/>
</dbReference>
<dbReference type="SUPFAM" id="SSF55785">
    <property type="entry name" value="PYP-like sensor domain (PAS domain)"/>
    <property type="match status" value="1"/>
</dbReference>
<dbReference type="CDD" id="cd00130">
    <property type="entry name" value="PAS"/>
    <property type="match status" value="1"/>
</dbReference>
<gene>
    <name evidence="3" type="ORF">ABHF33_05060</name>
</gene>
<dbReference type="InterPro" id="IPR029787">
    <property type="entry name" value="Nucleotide_cyclase"/>
</dbReference>
<dbReference type="InterPro" id="IPR043128">
    <property type="entry name" value="Rev_trsase/Diguanyl_cyclase"/>
</dbReference>
<dbReference type="NCBIfam" id="TIGR00229">
    <property type="entry name" value="sensory_box"/>
    <property type="match status" value="1"/>
</dbReference>
<dbReference type="Pfam" id="PF08447">
    <property type="entry name" value="PAS_3"/>
    <property type="match status" value="1"/>
</dbReference>
<dbReference type="FunFam" id="3.30.70.270:FF:000001">
    <property type="entry name" value="Diguanylate cyclase domain protein"/>
    <property type="match status" value="1"/>
</dbReference>
<evidence type="ECO:0000313" key="3">
    <source>
        <dbReference type="EMBL" id="XBM01653.1"/>
    </source>
</evidence>
<feature type="domain" description="GGDEF" evidence="2">
    <location>
        <begin position="317"/>
        <end position="451"/>
    </location>
</feature>
<dbReference type="EC" id="2.7.7.65" evidence="3"/>
<keyword evidence="3" id="KW-0808">Transferase</keyword>
<dbReference type="InterPro" id="IPR000014">
    <property type="entry name" value="PAS"/>
</dbReference>
<dbReference type="InterPro" id="IPR013655">
    <property type="entry name" value="PAS_fold_3"/>
</dbReference>
<dbReference type="SUPFAM" id="SSF55073">
    <property type="entry name" value="Nucleotide cyclase"/>
    <property type="match status" value="1"/>
</dbReference>
<dbReference type="Pfam" id="PF13185">
    <property type="entry name" value="GAF_2"/>
    <property type="match status" value="1"/>
</dbReference>
<evidence type="ECO:0000259" key="2">
    <source>
        <dbReference type="PROSITE" id="PS50887"/>
    </source>
</evidence>
<dbReference type="KEGG" id="cmav:ABHF33_05060"/>
<dbReference type="PROSITE" id="PS50112">
    <property type="entry name" value="PAS"/>
    <property type="match status" value="1"/>
</dbReference>
<dbReference type="SUPFAM" id="SSF55781">
    <property type="entry name" value="GAF domain-like"/>
    <property type="match status" value="1"/>
</dbReference>